<dbReference type="Gene3D" id="1.10.3730.20">
    <property type="match status" value="1"/>
</dbReference>
<keyword evidence="5 10" id="KW-1133">Transmembrane helix</keyword>
<dbReference type="InterPro" id="IPR000390">
    <property type="entry name" value="Small_drug/metabolite_transptr"/>
</dbReference>
<dbReference type="InterPro" id="IPR045324">
    <property type="entry name" value="Small_multidrug_res"/>
</dbReference>
<comment type="similarity">
    <text evidence="7">Belongs to the drug/metabolite transporter (DMT) superfamily. Small multidrug resistance (SMR) (TC 2.A.7.1) family. Gdx/SugE subfamily.</text>
</comment>
<proteinExistence type="inferred from homology"/>
<evidence type="ECO:0000256" key="1">
    <source>
        <dbReference type="ARBA" id="ARBA00004651"/>
    </source>
</evidence>
<keyword evidence="6 10" id="KW-0472">Membrane</keyword>
<dbReference type="EMBL" id="FUZV01000002">
    <property type="protein sequence ID" value="SKC74081.1"/>
    <property type="molecule type" value="Genomic_DNA"/>
</dbReference>
<evidence type="ECO:0000313" key="11">
    <source>
        <dbReference type="EMBL" id="SKC74081.1"/>
    </source>
</evidence>
<dbReference type="GO" id="GO:0022857">
    <property type="term" value="F:transmembrane transporter activity"/>
    <property type="evidence" value="ECO:0007669"/>
    <property type="project" value="InterPro"/>
</dbReference>
<dbReference type="NCBIfam" id="NF008512">
    <property type="entry name" value="PRK11431.1"/>
    <property type="match status" value="1"/>
</dbReference>
<sequence>MAWVYLVLAGVLEVVWAVGLKYSEGFSKLWPSVITLVATVASFWLLALALKHLPLGTGYAIWVGIGAVGTAVLGMLIFKEPATVARLMCIGLIVAGIIGLKLTSGADAA</sequence>
<keyword evidence="3" id="KW-1003">Cell membrane</keyword>
<dbReference type="Pfam" id="PF00893">
    <property type="entry name" value="Multi_Drug_Res"/>
    <property type="match status" value="1"/>
</dbReference>
<evidence type="ECO:0000256" key="8">
    <source>
        <dbReference type="ARBA" id="ARBA00039168"/>
    </source>
</evidence>
<dbReference type="OrthoDB" id="9808638at2"/>
<evidence type="ECO:0000256" key="9">
    <source>
        <dbReference type="RuleBase" id="RU003942"/>
    </source>
</evidence>
<feature type="transmembrane region" description="Helical" evidence="10">
    <location>
        <begin position="84"/>
        <end position="103"/>
    </location>
</feature>
<evidence type="ECO:0000256" key="5">
    <source>
        <dbReference type="ARBA" id="ARBA00022989"/>
    </source>
</evidence>
<evidence type="ECO:0000256" key="7">
    <source>
        <dbReference type="ARBA" id="ARBA00038151"/>
    </source>
</evidence>
<keyword evidence="2" id="KW-0813">Transport</keyword>
<dbReference type="Proteomes" id="UP000190341">
    <property type="component" value="Unassembled WGS sequence"/>
</dbReference>
<dbReference type="FunFam" id="1.10.3730.20:FF:000001">
    <property type="entry name" value="Quaternary ammonium compound resistance transporter SugE"/>
    <property type="match status" value="1"/>
</dbReference>
<dbReference type="InterPro" id="IPR037185">
    <property type="entry name" value="EmrE-like"/>
</dbReference>
<dbReference type="PANTHER" id="PTHR30561">
    <property type="entry name" value="SMR FAMILY PROTON-DEPENDENT DRUG EFFLUX TRANSPORTER SUGE"/>
    <property type="match status" value="1"/>
</dbReference>
<keyword evidence="12" id="KW-1185">Reference proteome</keyword>
<reference evidence="11 12" key="1">
    <citation type="submission" date="2017-02" db="EMBL/GenBank/DDBJ databases">
        <authorList>
            <person name="Peterson S.W."/>
        </authorList>
    </citation>
    <scope>NUCLEOTIDE SEQUENCE [LARGE SCALE GENOMIC DNA]</scope>
    <source>
        <strain evidence="11 12">P15</strain>
    </source>
</reference>
<evidence type="ECO:0000256" key="2">
    <source>
        <dbReference type="ARBA" id="ARBA00022448"/>
    </source>
</evidence>
<dbReference type="AlphaFoldDB" id="A0A1T5LDK9"/>
<organism evidence="11 12">
    <name type="scientific">Pseudoxanthomonas indica</name>
    <dbReference type="NCBI Taxonomy" id="428993"/>
    <lineage>
        <taxon>Bacteria</taxon>
        <taxon>Pseudomonadati</taxon>
        <taxon>Pseudomonadota</taxon>
        <taxon>Gammaproteobacteria</taxon>
        <taxon>Lysobacterales</taxon>
        <taxon>Lysobacteraceae</taxon>
        <taxon>Pseudoxanthomonas</taxon>
    </lineage>
</organism>
<dbReference type="GO" id="GO:0005886">
    <property type="term" value="C:plasma membrane"/>
    <property type="evidence" value="ECO:0007669"/>
    <property type="project" value="UniProtKB-SubCell"/>
</dbReference>
<dbReference type="RefSeq" id="WP_079724729.1">
    <property type="nucleotide sequence ID" value="NZ_BMCL01000001.1"/>
</dbReference>
<evidence type="ECO:0000256" key="10">
    <source>
        <dbReference type="SAM" id="Phobius"/>
    </source>
</evidence>
<gene>
    <name evidence="11" type="ORF">SAMN06296058_2361</name>
</gene>
<keyword evidence="4 9" id="KW-0812">Transmembrane</keyword>
<dbReference type="SUPFAM" id="SSF103481">
    <property type="entry name" value="Multidrug resistance efflux transporter EmrE"/>
    <property type="match status" value="1"/>
</dbReference>
<evidence type="ECO:0000256" key="4">
    <source>
        <dbReference type="ARBA" id="ARBA00022692"/>
    </source>
</evidence>
<feature type="transmembrane region" description="Helical" evidence="10">
    <location>
        <begin position="59"/>
        <end position="78"/>
    </location>
</feature>
<dbReference type="GO" id="GO:1990961">
    <property type="term" value="P:xenobiotic detoxification by transmembrane export across the plasma membrane"/>
    <property type="evidence" value="ECO:0007669"/>
    <property type="project" value="UniProtKB-ARBA"/>
</dbReference>
<comment type="subcellular location">
    <subcellularLocation>
        <location evidence="1 9">Cell membrane</location>
        <topology evidence="1 9">Multi-pass membrane protein</topology>
    </subcellularLocation>
</comment>
<evidence type="ECO:0000256" key="6">
    <source>
        <dbReference type="ARBA" id="ARBA00023136"/>
    </source>
</evidence>
<dbReference type="STRING" id="428993.SAMN06296058_2361"/>
<name>A0A1T5LDK9_9GAMM</name>
<feature type="transmembrane region" description="Helical" evidence="10">
    <location>
        <begin position="33"/>
        <end position="50"/>
    </location>
</feature>
<evidence type="ECO:0000256" key="3">
    <source>
        <dbReference type="ARBA" id="ARBA00022475"/>
    </source>
</evidence>
<dbReference type="PANTHER" id="PTHR30561:SF0">
    <property type="entry name" value="GUANIDINIUM EXPORTER"/>
    <property type="match status" value="1"/>
</dbReference>
<evidence type="ECO:0000313" key="12">
    <source>
        <dbReference type="Proteomes" id="UP000190341"/>
    </source>
</evidence>
<protein>
    <recommendedName>
        <fullName evidence="8">Guanidinium exporter</fullName>
    </recommendedName>
</protein>
<accession>A0A1T5LDK9</accession>